<protein>
    <submittedName>
        <fullName evidence="2">Uncharacterized protein</fullName>
    </submittedName>
</protein>
<evidence type="ECO:0000313" key="1">
    <source>
        <dbReference type="EMBL" id="CAD9626666.1"/>
    </source>
</evidence>
<reference evidence="2" key="1">
    <citation type="submission" date="2021-01" db="EMBL/GenBank/DDBJ databases">
        <authorList>
            <person name="Corre E."/>
            <person name="Pelletier E."/>
            <person name="Niang G."/>
            <person name="Scheremetjew M."/>
            <person name="Finn R."/>
            <person name="Kale V."/>
            <person name="Holt S."/>
            <person name="Cochrane G."/>
            <person name="Meng A."/>
            <person name="Brown T."/>
            <person name="Cohen L."/>
        </authorList>
    </citation>
    <scope>NUCLEOTIDE SEQUENCE</scope>
    <source>
        <strain evidence="2">SM1012Den-03</strain>
    </source>
</reference>
<evidence type="ECO:0000313" key="2">
    <source>
        <dbReference type="EMBL" id="CAD9626668.1"/>
    </source>
</evidence>
<sequence length="132" mass="14687">MSENTVTPILFVEAVNSYSNFAFVIPFSNPASRRWMHFHGVSPDICCDVWKRLDVVNTMAAEGINGGSGACHGPPQYYCGNCSLGEWIDSLRALKKKLDTGKNTYLTHAHVHRLDEVGMVWGGVNDVKWQSK</sequence>
<proteinExistence type="predicted"/>
<dbReference type="EMBL" id="HBGZ01029411">
    <property type="protein sequence ID" value="CAD9626668.1"/>
    <property type="molecule type" value="Transcribed_RNA"/>
</dbReference>
<organism evidence="2">
    <name type="scientific">Skeletonema marinoi</name>
    <dbReference type="NCBI Taxonomy" id="267567"/>
    <lineage>
        <taxon>Eukaryota</taxon>
        <taxon>Sar</taxon>
        <taxon>Stramenopiles</taxon>
        <taxon>Ochrophyta</taxon>
        <taxon>Bacillariophyta</taxon>
        <taxon>Coscinodiscophyceae</taxon>
        <taxon>Thalassiosirophycidae</taxon>
        <taxon>Thalassiosirales</taxon>
        <taxon>Skeletonemataceae</taxon>
        <taxon>Skeletonema</taxon>
        <taxon>Skeletonema marinoi-dohrnii complex</taxon>
    </lineage>
</organism>
<dbReference type="EMBL" id="HBGZ01029410">
    <property type="protein sequence ID" value="CAD9626666.1"/>
    <property type="molecule type" value="Transcribed_RNA"/>
</dbReference>
<dbReference type="AlphaFoldDB" id="A0A6U3YXZ2"/>
<name>A0A6U3YXZ2_9STRA</name>
<gene>
    <name evidence="1" type="ORF">SMAR0320_LOCUS20907</name>
    <name evidence="2" type="ORF">SMAR0320_LOCUS20908</name>
</gene>
<accession>A0A6U3YXZ2</accession>